<organism evidence="2 3">
    <name type="scientific">Desulfopila aestuarii DSM 18488</name>
    <dbReference type="NCBI Taxonomy" id="1121416"/>
    <lineage>
        <taxon>Bacteria</taxon>
        <taxon>Pseudomonadati</taxon>
        <taxon>Thermodesulfobacteriota</taxon>
        <taxon>Desulfobulbia</taxon>
        <taxon>Desulfobulbales</taxon>
        <taxon>Desulfocapsaceae</taxon>
        <taxon>Desulfopila</taxon>
    </lineage>
</organism>
<dbReference type="InterPro" id="IPR001638">
    <property type="entry name" value="Solute-binding_3/MltF_N"/>
</dbReference>
<evidence type="ECO:0000259" key="1">
    <source>
        <dbReference type="SMART" id="SM00062"/>
    </source>
</evidence>
<accession>A0A1M7YGL5</accession>
<dbReference type="RefSeq" id="WP_073615639.1">
    <property type="nucleotide sequence ID" value="NZ_FRFE01000029.1"/>
</dbReference>
<dbReference type="SUPFAM" id="SSF53850">
    <property type="entry name" value="Periplasmic binding protein-like II"/>
    <property type="match status" value="1"/>
</dbReference>
<dbReference type="SMART" id="SM00062">
    <property type="entry name" value="PBPb"/>
    <property type="match status" value="1"/>
</dbReference>
<dbReference type="STRING" id="1121416.SAMN02745220_04218"/>
<dbReference type="EMBL" id="FRFE01000029">
    <property type="protein sequence ID" value="SHO51787.1"/>
    <property type="molecule type" value="Genomic_DNA"/>
</dbReference>
<dbReference type="Pfam" id="PF00497">
    <property type="entry name" value="SBP_bac_3"/>
    <property type="match status" value="1"/>
</dbReference>
<dbReference type="Gene3D" id="3.40.190.10">
    <property type="entry name" value="Periplasmic binding protein-like II"/>
    <property type="match status" value="2"/>
</dbReference>
<protein>
    <submittedName>
        <fullName evidence="2">Amino acid ABC transporter substrate-binding protein, PAAT family</fullName>
    </submittedName>
</protein>
<feature type="domain" description="Solute-binding protein family 3/N-terminal" evidence="1">
    <location>
        <begin position="70"/>
        <end position="299"/>
    </location>
</feature>
<reference evidence="2 3" key="1">
    <citation type="submission" date="2016-12" db="EMBL/GenBank/DDBJ databases">
        <authorList>
            <person name="Song W.-J."/>
            <person name="Kurnit D.M."/>
        </authorList>
    </citation>
    <scope>NUCLEOTIDE SEQUENCE [LARGE SCALE GENOMIC DNA]</scope>
    <source>
        <strain evidence="2 3">DSM 18488</strain>
    </source>
</reference>
<dbReference type="AlphaFoldDB" id="A0A1M7YGL5"/>
<keyword evidence="3" id="KW-1185">Reference proteome</keyword>
<feature type="non-terminal residue" evidence="2">
    <location>
        <position position="1"/>
    </location>
</feature>
<name>A0A1M7YGL5_9BACT</name>
<gene>
    <name evidence="2" type="ORF">SAMN02745220_04218</name>
</gene>
<proteinExistence type="predicted"/>
<sequence length="302" mass="33974">DRPWLSVGAETISSTHSLFNLQSVALIVLLQPKSITKKLSMILPKAIAQAISAICVAILCSISTFSHAETMRVGYFITSPHVIIEPETNKLTGACVEFFEKYIAPEMGITVEWAAGASSIPRLLNQLENHTLDVGLVFAKNAERETILNYPQNPFLTSHTTLAFLKNHPINKIEKPEDIFGLIIGYGNKAHISPFMRNKKIIFDIVSSPDWMDVNLLKLLSGRNDAIFQPESSSLLYYIKKHKLEDRVKLISLPETVGLYTTFSKKADKSLTERYDRAFEKINGTELYLQILSKYIDINSLR</sequence>
<dbReference type="Proteomes" id="UP000184603">
    <property type="component" value="Unassembled WGS sequence"/>
</dbReference>
<dbReference type="OrthoDB" id="9768183at2"/>
<evidence type="ECO:0000313" key="3">
    <source>
        <dbReference type="Proteomes" id="UP000184603"/>
    </source>
</evidence>
<evidence type="ECO:0000313" key="2">
    <source>
        <dbReference type="EMBL" id="SHO51787.1"/>
    </source>
</evidence>